<feature type="domain" description="GH18" evidence="1">
    <location>
        <begin position="1"/>
        <end position="212"/>
    </location>
</feature>
<dbReference type="PANTHER" id="PTHR11177">
    <property type="entry name" value="CHITINASE"/>
    <property type="match status" value="1"/>
</dbReference>
<gene>
    <name evidence="2" type="ORF">HPG69_000970</name>
</gene>
<protein>
    <recommendedName>
        <fullName evidence="1">GH18 domain-containing protein</fullName>
    </recommendedName>
</protein>
<dbReference type="Gene3D" id="3.10.50.10">
    <property type="match status" value="1"/>
</dbReference>
<organism evidence="2 3">
    <name type="scientific">Diceros bicornis minor</name>
    <name type="common">South-central black rhinoceros</name>
    <dbReference type="NCBI Taxonomy" id="77932"/>
    <lineage>
        <taxon>Eukaryota</taxon>
        <taxon>Metazoa</taxon>
        <taxon>Chordata</taxon>
        <taxon>Craniata</taxon>
        <taxon>Vertebrata</taxon>
        <taxon>Euteleostomi</taxon>
        <taxon>Mammalia</taxon>
        <taxon>Eutheria</taxon>
        <taxon>Laurasiatheria</taxon>
        <taxon>Perissodactyla</taxon>
        <taxon>Rhinocerotidae</taxon>
        <taxon>Diceros</taxon>
    </lineage>
</organism>
<comment type="caution">
    <text evidence="2">The sequence shown here is derived from an EMBL/GenBank/DDBJ whole genome shotgun (WGS) entry which is preliminary data.</text>
</comment>
<dbReference type="AlphaFoldDB" id="A0A7J7E5E4"/>
<evidence type="ECO:0000259" key="1">
    <source>
        <dbReference type="PROSITE" id="PS51910"/>
    </source>
</evidence>
<dbReference type="SUPFAM" id="SSF51445">
    <property type="entry name" value="(Trans)glycosidases"/>
    <property type="match status" value="1"/>
</dbReference>
<evidence type="ECO:0000313" key="3">
    <source>
        <dbReference type="Proteomes" id="UP000551758"/>
    </source>
</evidence>
<dbReference type="SUPFAM" id="SSF54556">
    <property type="entry name" value="Chitinase insertion domain"/>
    <property type="match status" value="1"/>
</dbReference>
<dbReference type="Pfam" id="PF00704">
    <property type="entry name" value="Glyco_hydro_18"/>
    <property type="match status" value="1"/>
</dbReference>
<sequence length="212" mass="23622">KESTENSPGYWQLELWNCSIKYPGSHGSMSQDKHLFTVLVQEMPEAFEQEAKQINKPRLKVTAAVAAGISHIQSGYEIPQLYLDYIHVTTYDLHSSWEGYSGENSPLYKHPTGTDWQQCLPQCEVCQWCSKIHCKYFVQQAISWVGCLANLLPLQDYAMNYGKDNGAPAGKLIIEFPAYGHTFILSNSSNTAICASTSDAGPAGPYIRQSGF</sequence>
<dbReference type="InterPro" id="IPR029070">
    <property type="entry name" value="Chitinase_insertion_sf"/>
</dbReference>
<dbReference type="GO" id="GO:0005576">
    <property type="term" value="C:extracellular region"/>
    <property type="evidence" value="ECO:0007669"/>
    <property type="project" value="TreeGrafter"/>
</dbReference>
<dbReference type="InterPro" id="IPR001223">
    <property type="entry name" value="Glyco_hydro18_cat"/>
</dbReference>
<dbReference type="InterPro" id="IPR017853">
    <property type="entry name" value="GH"/>
</dbReference>
<dbReference type="InterPro" id="IPR050314">
    <property type="entry name" value="Glycosyl_Hydrlase_18"/>
</dbReference>
<dbReference type="GO" id="GO:0004568">
    <property type="term" value="F:chitinase activity"/>
    <property type="evidence" value="ECO:0007669"/>
    <property type="project" value="TreeGrafter"/>
</dbReference>
<dbReference type="GO" id="GO:0005975">
    <property type="term" value="P:carbohydrate metabolic process"/>
    <property type="evidence" value="ECO:0007669"/>
    <property type="project" value="InterPro"/>
</dbReference>
<dbReference type="PROSITE" id="PS51910">
    <property type="entry name" value="GH18_2"/>
    <property type="match status" value="1"/>
</dbReference>
<dbReference type="GO" id="GO:0006032">
    <property type="term" value="P:chitin catabolic process"/>
    <property type="evidence" value="ECO:0007669"/>
    <property type="project" value="TreeGrafter"/>
</dbReference>
<dbReference type="Proteomes" id="UP000551758">
    <property type="component" value="Unassembled WGS sequence"/>
</dbReference>
<accession>A0A7J7E5E4</accession>
<name>A0A7J7E5E4_DICBM</name>
<dbReference type="Gene3D" id="3.20.20.80">
    <property type="entry name" value="Glycosidases"/>
    <property type="match status" value="1"/>
</dbReference>
<keyword evidence="3" id="KW-1185">Reference proteome</keyword>
<reference evidence="2 3" key="1">
    <citation type="journal article" date="2020" name="Mol. Biol. Evol.">
        <title>Interspecific Gene Flow and the Evolution of Specialization in Black and White Rhinoceros.</title>
        <authorList>
            <person name="Moodley Y."/>
            <person name="Westbury M.V."/>
            <person name="Russo I.M."/>
            <person name="Gopalakrishnan S."/>
            <person name="Rakotoarivelo A."/>
            <person name="Olsen R.A."/>
            <person name="Prost S."/>
            <person name="Tunstall T."/>
            <person name="Ryder O.A."/>
            <person name="Dalen L."/>
            <person name="Bruford M.W."/>
        </authorList>
    </citation>
    <scope>NUCLEOTIDE SEQUENCE [LARGE SCALE GENOMIC DNA]</scope>
    <source>
        <strain evidence="2">SBR-YM</strain>
        <tissue evidence="2">Skin</tissue>
    </source>
</reference>
<dbReference type="PANTHER" id="PTHR11177:SF188">
    <property type="entry name" value="ACIDIC MAMMALIAN CHITINASE"/>
    <property type="match status" value="1"/>
</dbReference>
<proteinExistence type="predicted"/>
<dbReference type="EMBL" id="JACDTQ010004046">
    <property type="protein sequence ID" value="KAF5911005.1"/>
    <property type="molecule type" value="Genomic_DNA"/>
</dbReference>
<dbReference type="GO" id="GO:0008061">
    <property type="term" value="F:chitin binding"/>
    <property type="evidence" value="ECO:0007669"/>
    <property type="project" value="TreeGrafter"/>
</dbReference>
<feature type="non-terminal residue" evidence="2">
    <location>
        <position position="212"/>
    </location>
</feature>
<evidence type="ECO:0000313" key="2">
    <source>
        <dbReference type="EMBL" id="KAF5911005.1"/>
    </source>
</evidence>